<comment type="caution">
    <text evidence="1">The sequence shown here is derived from an EMBL/GenBank/DDBJ whole genome shotgun (WGS) entry which is preliminary data.</text>
</comment>
<dbReference type="OrthoDB" id="9810277at2"/>
<sequence length="496" mass="53446">MAESLPPLIRTLLDPARSPLGSGRIELMQTHASWVLLAGDLAWKIKKPIVLPFLDYGTAEKRRAACCAELRLNRRFAPQLYLEVVAFDGEPAVKMRRFPEEARLDHVCRRGHLRPEHLAALAATLARFHAAAAIAAGDSRFGTPAAVLAPALENIAELRALTMVLAEPEPGAKPRGLAAAALDALEGWTREEHARLAQTFAARKARGCVRECHGDLHLGNLVLLGDEVVPFDCIEFNEDFRWIDVASEIAFLLVDLLDHGRPGLACWLLNAWLADCGDFDALRVLRFYMAYRALVRAKIAAIRACQQDETTAADCPEVHEYLALAAAIAAPPALKLTITHGLAGCGKTTASSARLLADPTASTVRLRSDVERKRLYGLAAHEASGSPLDGGIYTADAHVRTYARLAELAGLALGEGWSVIVDAAFLRRDERDMFRALAARHGAAFAILAPQASAAELAGRVDARRGSGDASEATLAVLERQGAWLEPLGADEPAVS</sequence>
<dbReference type="Gene3D" id="3.40.50.300">
    <property type="entry name" value="P-loop containing nucleotide triphosphate hydrolases"/>
    <property type="match status" value="1"/>
</dbReference>
<accession>A0A497XJX4</accession>
<dbReference type="InterPro" id="IPR011009">
    <property type="entry name" value="Kinase-like_dom_sf"/>
</dbReference>
<name>A0A497XJX4_9PROT</name>
<evidence type="ECO:0000313" key="1">
    <source>
        <dbReference type="EMBL" id="RLJ68221.1"/>
    </source>
</evidence>
<dbReference type="InterPro" id="IPR052732">
    <property type="entry name" value="Cell-binding_unc_protein"/>
</dbReference>
<dbReference type="Pfam" id="PF13671">
    <property type="entry name" value="AAA_33"/>
    <property type="match status" value="1"/>
</dbReference>
<evidence type="ECO:0000313" key="2">
    <source>
        <dbReference type="Proteomes" id="UP000268908"/>
    </source>
</evidence>
<dbReference type="Gene3D" id="3.90.1200.10">
    <property type="match status" value="1"/>
</dbReference>
<organism evidence="1 2">
    <name type="scientific">Sulfurisoma sediminicola</name>
    <dbReference type="NCBI Taxonomy" id="1381557"/>
    <lineage>
        <taxon>Bacteria</taxon>
        <taxon>Pseudomonadati</taxon>
        <taxon>Pseudomonadota</taxon>
        <taxon>Betaproteobacteria</taxon>
        <taxon>Nitrosomonadales</taxon>
        <taxon>Sterolibacteriaceae</taxon>
        <taxon>Sulfurisoma</taxon>
    </lineage>
</organism>
<dbReference type="InterPro" id="IPR027417">
    <property type="entry name" value="P-loop_NTPase"/>
</dbReference>
<dbReference type="SUPFAM" id="SSF52540">
    <property type="entry name" value="P-loop containing nucleoside triphosphate hydrolases"/>
    <property type="match status" value="1"/>
</dbReference>
<dbReference type="AlphaFoldDB" id="A0A497XJX4"/>
<proteinExistence type="predicted"/>
<keyword evidence="2" id="KW-1185">Reference proteome</keyword>
<dbReference type="RefSeq" id="WP_121240138.1">
    <property type="nucleotide sequence ID" value="NZ_BHVV01000001.1"/>
</dbReference>
<protein>
    <submittedName>
        <fullName evidence="1">Uncharacterized protein</fullName>
    </submittedName>
</protein>
<dbReference type="PANTHER" id="PTHR43883">
    <property type="entry name" value="SLR0207 PROTEIN"/>
    <property type="match status" value="1"/>
</dbReference>
<dbReference type="Proteomes" id="UP000268908">
    <property type="component" value="Unassembled WGS sequence"/>
</dbReference>
<dbReference type="EMBL" id="RCCI01000004">
    <property type="protein sequence ID" value="RLJ68221.1"/>
    <property type="molecule type" value="Genomic_DNA"/>
</dbReference>
<dbReference type="PANTHER" id="PTHR43883:SF1">
    <property type="entry name" value="GLUCONOKINASE"/>
    <property type="match status" value="1"/>
</dbReference>
<gene>
    <name evidence="1" type="ORF">DFR35_0775</name>
</gene>
<reference evidence="1 2" key="1">
    <citation type="submission" date="2018-10" db="EMBL/GenBank/DDBJ databases">
        <title>Genomic Encyclopedia of Type Strains, Phase IV (KMG-IV): sequencing the most valuable type-strain genomes for metagenomic binning, comparative biology and taxonomic classification.</title>
        <authorList>
            <person name="Goeker M."/>
        </authorList>
    </citation>
    <scope>NUCLEOTIDE SEQUENCE [LARGE SCALE GENOMIC DNA]</scope>
    <source>
        <strain evidence="1 2">DSM 26916</strain>
    </source>
</reference>
<dbReference type="SUPFAM" id="SSF56112">
    <property type="entry name" value="Protein kinase-like (PK-like)"/>
    <property type="match status" value="1"/>
</dbReference>